<dbReference type="SMART" id="SM00420">
    <property type="entry name" value="HTH_DEOR"/>
    <property type="match status" value="1"/>
</dbReference>
<dbReference type="Gene3D" id="3.40.50.2300">
    <property type="match status" value="2"/>
</dbReference>
<feature type="region of interest" description="Disordered" evidence="4">
    <location>
        <begin position="1"/>
        <end position="36"/>
    </location>
</feature>
<dbReference type="OrthoDB" id="3252280at2"/>
<protein>
    <submittedName>
        <fullName evidence="6">DeoR family transcriptional regulator</fullName>
    </submittedName>
</protein>
<keyword evidence="3" id="KW-0804">Transcription</keyword>
<dbReference type="CDD" id="cd06267">
    <property type="entry name" value="PBP1_LacI_sugar_binding-like"/>
    <property type="match status" value="1"/>
</dbReference>
<sequence length="433" mass="46768">MPRTSKSGSTGNTHKSKVQSPEMEPVTTVSTSDTRDTAVITAQAPKKRDLLPAERQDMILSLLTRQSVATVPELAKLLNTTEITVRRDLTVLSEAGLLKRIRGGAMSVGDAAERPAANPITGSATPNITVSERTTAGNIAIHPAVRTLELGAETPSIGVMLPEPSFFWPGVIDHMRTIATRLGLRIVTRTSAYEPDVHEDEILAELASDPAMCGIICAPNSHPQASKRTWSWIEQAALPTVVIERDLPLLGSYYVDSVRTNHPYGVRKAAVHFLAHGHTHIGAAFSDTPTSELIQSGWRQVVEESGVIDCPFIFDGIQPYNTKGVNDIVDKILLSGVTAMLVHSDYLAIAIAQTLERRGRRVPDDVSLISVDGFATPSSRPLTVLRSSDKDLAEAAISTLIHRIQNPDSATRHIYVDPSLIDRGSVVDVPAQA</sequence>
<organism evidence="6 7">
    <name type="scientific">Bifidobacterium goeldii</name>
    <dbReference type="NCBI Taxonomy" id="2306975"/>
    <lineage>
        <taxon>Bacteria</taxon>
        <taxon>Bacillati</taxon>
        <taxon>Actinomycetota</taxon>
        <taxon>Actinomycetes</taxon>
        <taxon>Bifidobacteriales</taxon>
        <taxon>Bifidobacteriaceae</taxon>
        <taxon>Bifidobacterium</taxon>
    </lineage>
</organism>
<name>A0A430FLJ6_9BIFI</name>
<keyword evidence="2" id="KW-0238">DNA-binding</keyword>
<dbReference type="InterPro" id="IPR018356">
    <property type="entry name" value="Tscrpt_reg_HTH_DeoR_CS"/>
</dbReference>
<dbReference type="InterPro" id="IPR036388">
    <property type="entry name" value="WH-like_DNA-bd_sf"/>
</dbReference>
<dbReference type="GO" id="GO:0000976">
    <property type="term" value="F:transcription cis-regulatory region binding"/>
    <property type="evidence" value="ECO:0007669"/>
    <property type="project" value="TreeGrafter"/>
</dbReference>
<dbReference type="InterPro" id="IPR028082">
    <property type="entry name" value="Peripla_BP_I"/>
</dbReference>
<dbReference type="SUPFAM" id="SSF46785">
    <property type="entry name" value="Winged helix' DNA-binding domain"/>
    <property type="match status" value="1"/>
</dbReference>
<evidence type="ECO:0000313" key="6">
    <source>
        <dbReference type="EMBL" id="RSX53588.1"/>
    </source>
</evidence>
<dbReference type="InterPro" id="IPR001034">
    <property type="entry name" value="DeoR_HTH"/>
</dbReference>
<dbReference type="PANTHER" id="PTHR30146:SF109">
    <property type="entry name" value="HTH-TYPE TRANSCRIPTIONAL REGULATOR GALS"/>
    <property type="match status" value="1"/>
</dbReference>
<dbReference type="Pfam" id="PF13377">
    <property type="entry name" value="Peripla_BP_3"/>
    <property type="match status" value="1"/>
</dbReference>
<evidence type="ECO:0000256" key="3">
    <source>
        <dbReference type="ARBA" id="ARBA00023163"/>
    </source>
</evidence>
<dbReference type="Gene3D" id="1.10.10.10">
    <property type="entry name" value="Winged helix-like DNA-binding domain superfamily/Winged helix DNA-binding domain"/>
    <property type="match status" value="1"/>
</dbReference>
<comment type="caution">
    <text evidence="6">The sequence shown here is derived from an EMBL/GenBank/DDBJ whole genome shotgun (WGS) entry which is preliminary data.</text>
</comment>
<evidence type="ECO:0000256" key="1">
    <source>
        <dbReference type="ARBA" id="ARBA00023015"/>
    </source>
</evidence>
<dbReference type="Pfam" id="PF08220">
    <property type="entry name" value="HTH_DeoR"/>
    <property type="match status" value="1"/>
</dbReference>
<evidence type="ECO:0000259" key="5">
    <source>
        <dbReference type="PROSITE" id="PS51000"/>
    </source>
</evidence>
<feature type="domain" description="HTH deoR-type" evidence="5">
    <location>
        <begin position="52"/>
        <end position="107"/>
    </location>
</feature>
<keyword evidence="7" id="KW-1185">Reference proteome</keyword>
<dbReference type="EMBL" id="QXGL01000002">
    <property type="protein sequence ID" value="RSX53588.1"/>
    <property type="molecule type" value="Genomic_DNA"/>
</dbReference>
<dbReference type="PROSITE" id="PS00894">
    <property type="entry name" value="HTH_DEOR_1"/>
    <property type="match status" value="1"/>
</dbReference>
<dbReference type="GO" id="GO:0003700">
    <property type="term" value="F:DNA-binding transcription factor activity"/>
    <property type="evidence" value="ECO:0007669"/>
    <property type="project" value="InterPro"/>
</dbReference>
<dbReference type="Proteomes" id="UP000287533">
    <property type="component" value="Unassembled WGS sequence"/>
</dbReference>
<dbReference type="SUPFAM" id="SSF53822">
    <property type="entry name" value="Periplasmic binding protein-like I"/>
    <property type="match status" value="1"/>
</dbReference>
<proteinExistence type="predicted"/>
<evidence type="ECO:0000313" key="7">
    <source>
        <dbReference type="Proteomes" id="UP000287533"/>
    </source>
</evidence>
<dbReference type="RefSeq" id="WP_125980269.1">
    <property type="nucleotide sequence ID" value="NZ_QXGL01000002.1"/>
</dbReference>
<dbReference type="AlphaFoldDB" id="A0A430FLJ6"/>
<dbReference type="InterPro" id="IPR036390">
    <property type="entry name" value="WH_DNA-bd_sf"/>
</dbReference>
<dbReference type="PANTHER" id="PTHR30146">
    <property type="entry name" value="LACI-RELATED TRANSCRIPTIONAL REPRESSOR"/>
    <property type="match status" value="1"/>
</dbReference>
<dbReference type="InterPro" id="IPR046335">
    <property type="entry name" value="LacI/GalR-like_sensor"/>
</dbReference>
<gene>
    <name evidence="6" type="ORF">D2E25_0911</name>
</gene>
<evidence type="ECO:0000256" key="4">
    <source>
        <dbReference type="SAM" id="MobiDB-lite"/>
    </source>
</evidence>
<reference evidence="6 7" key="1">
    <citation type="submission" date="2018-09" db="EMBL/GenBank/DDBJ databases">
        <title>Characterization of the phylogenetic diversity of five novel species belonging to the genus Bifidobacterium.</title>
        <authorList>
            <person name="Lugli G.A."/>
            <person name="Duranti S."/>
            <person name="Milani C."/>
        </authorList>
    </citation>
    <scope>NUCLEOTIDE SEQUENCE [LARGE SCALE GENOMIC DNA]</scope>
    <source>
        <strain evidence="6 7">2034B</strain>
    </source>
</reference>
<dbReference type="PROSITE" id="PS51000">
    <property type="entry name" value="HTH_DEOR_2"/>
    <property type="match status" value="1"/>
</dbReference>
<dbReference type="PRINTS" id="PR00037">
    <property type="entry name" value="HTHLACR"/>
</dbReference>
<keyword evidence="1" id="KW-0805">Transcription regulation</keyword>
<feature type="compositionally biased region" description="Polar residues" evidence="4">
    <location>
        <begin position="1"/>
        <end position="13"/>
    </location>
</feature>
<evidence type="ECO:0000256" key="2">
    <source>
        <dbReference type="ARBA" id="ARBA00023125"/>
    </source>
</evidence>
<accession>A0A430FLJ6</accession>